<proteinExistence type="predicted"/>
<evidence type="ECO:0000313" key="3">
    <source>
        <dbReference type="EMBL" id="MDY7225561.1"/>
    </source>
</evidence>
<dbReference type="SUPFAM" id="SSF159888">
    <property type="entry name" value="YdhG-like"/>
    <property type="match status" value="1"/>
</dbReference>
<evidence type="ECO:0000313" key="4">
    <source>
        <dbReference type="Proteomes" id="UP001291309"/>
    </source>
</evidence>
<dbReference type="EMBL" id="JAXIVS010000001">
    <property type="protein sequence ID" value="MDY7225561.1"/>
    <property type="molecule type" value="Genomic_DNA"/>
</dbReference>
<reference evidence="3 4" key="1">
    <citation type="submission" date="2023-12" db="EMBL/GenBank/DDBJ databases">
        <title>the genome sequence of Hyalangium sp. s54d21.</title>
        <authorList>
            <person name="Zhang X."/>
        </authorList>
    </citation>
    <scope>NUCLEOTIDE SEQUENCE [LARGE SCALE GENOMIC DNA]</scope>
    <source>
        <strain evidence="4">s54d21</strain>
    </source>
</reference>
<keyword evidence="4" id="KW-1185">Reference proteome</keyword>
<sequence>MPPKTKRAPAKPTQGSQTEPDVPTFLRALDHPMKKEIEAVRKIILGISPEISEGIKWNAPSFRTTDHFATFNLRPQDRVRLILHTGAKVKDTAKKGLKIEDPEGLLEWLAKDRCLVTLGDSKDVKAKRAALEAIVRQWIGVMTEP</sequence>
<feature type="region of interest" description="Disordered" evidence="1">
    <location>
        <begin position="1"/>
        <end position="22"/>
    </location>
</feature>
<feature type="domain" description="YdhG-like" evidence="2">
    <location>
        <begin position="34"/>
        <end position="139"/>
    </location>
</feature>
<comment type="caution">
    <text evidence="3">The sequence shown here is derived from an EMBL/GenBank/DDBJ whole genome shotgun (WGS) entry which is preliminary data.</text>
</comment>
<dbReference type="RefSeq" id="WP_321544268.1">
    <property type="nucleotide sequence ID" value="NZ_JAXIVS010000001.1"/>
</dbReference>
<evidence type="ECO:0000256" key="1">
    <source>
        <dbReference type="SAM" id="MobiDB-lite"/>
    </source>
</evidence>
<evidence type="ECO:0000259" key="2">
    <source>
        <dbReference type="Pfam" id="PF08818"/>
    </source>
</evidence>
<dbReference type="Gene3D" id="3.90.1150.200">
    <property type="match status" value="1"/>
</dbReference>
<protein>
    <submittedName>
        <fullName evidence="3">DUF1801 domain-containing protein</fullName>
    </submittedName>
</protein>
<dbReference type="Proteomes" id="UP001291309">
    <property type="component" value="Unassembled WGS sequence"/>
</dbReference>
<organism evidence="3 4">
    <name type="scientific">Hyalangium rubrum</name>
    <dbReference type="NCBI Taxonomy" id="3103134"/>
    <lineage>
        <taxon>Bacteria</taxon>
        <taxon>Pseudomonadati</taxon>
        <taxon>Myxococcota</taxon>
        <taxon>Myxococcia</taxon>
        <taxon>Myxococcales</taxon>
        <taxon>Cystobacterineae</taxon>
        <taxon>Archangiaceae</taxon>
        <taxon>Hyalangium</taxon>
    </lineage>
</organism>
<dbReference type="Pfam" id="PF08818">
    <property type="entry name" value="DUF1801"/>
    <property type="match status" value="1"/>
</dbReference>
<name>A0ABU5GWJ6_9BACT</name>
<gene>
    <name evidence="3" type="ORF">SYV04_04170</name>
</gene>
<dbReference type="InterPro" id="IPR014922">
    <property type="entry name" value="YdhG-like"/>
</dbReference>
<accession>A0ABU5GWJ6</accession>